<proteinExistence type="predicted"/>
<evidence type="ECO:0000313" key="4">
    <source>
        <dbReference type="EMBL" id="VBA35197.1"/>
    </source>
</evidence>
<dbReference type="InterPro" id="IPR009721">
    <property type="entry name" value="O-acyltransferase_WSD1_C"/>
</dbReference>
<feature type="domain" description="O-acyltransferase WSD1-like N-terminal" evidence="2">
    <location>
        <begin position="27"/>
        <end position="276"/>
    </location>
</feature>
<dbReference type="Pfam" id="PF06974">
    <property type="entry name" value="WS_DGAT_C"/>
    <property type="match status" value="1"/>
</dbReference>
<keyword evidence="5" id="KW-1185">Reference proteome</keyword>
<name>A0A498PRE0_9MYCO</name>
<reference evidence="4 5" key="1">
    <citation type="submission" date="2018-09" db="EMBL/GenBank/DDBJ databases">
        <authorList>
            <person name="Tagini F."/>
        </authorList>
    </citation>
    <scope>NUCLEOTIDE SEQUENCE [LARGE SCALE GENOMIC DNA]</scope>
    <source>
        <strain evidence="4 5">MK13</strain>
    </source>
</reference>
<gene>
    <name evidence="4" type="ORF">LAUMK13_00667</name>
</gene>
<protein>
    <submittedName>
        <fullName evidence="4">Diacylglycerol O-acyltransferase</fullName>
        <ecNumber evidence="4">2.3.1.20</ecNumber>
    </submittedName>
</protein>
<feature type="region of interest" description="Disordered" evidence="1">
    <location>
        <begin position="157"/>
        <end position="178"/>
    </location>
</feature>
<keyword evidence="4" id="KW-0012">Acyltransferase</keyword>
<organism evidence="4 5">
    <name type="scientific">Mycobacterium innocens</name>
    <dbReference type="NCBI Taxonomy" id="2341083"/>
    <lineage>
        <taxon>Bacteria</taxon>
        <taxon>Bacillati</taxon>
        <taxon>Actinomycetota</taxon>
        <taxon>Actinomycetes</taxon>
        <taxon>Mycobacteriales</taxon>
        <taxon>Mycobacteriaceae</taxon>
        <taxon>Mycobacterium</taxon>
    </lineage>
</organism>
<dbReference type="Pfam" id="PF03007">
    <property type="entry name" value="WS_DGAT_cat"/>
    <property type="match status" value="1"/>
</dbReference>
<sequence length="503" mass="53630">MLTLPGLVNADAVRRYFRTTLPSGTVAVIVMEPSDRLSHQRLHRLVDSSLAQQDRSGGRLAGTPLGLLGKRLRPQIDEDAPMLRIHNTTICAPGGQRELADLIARLSVEPYDRPEAGWKAWIIDGLAGGRWALAVVTSPALDIARSGPEYVWSRLLRSGPHEDPADDPQATGPGIGAPRLDEFVSDTITGLLENYVRSLWLTAAAASGAVQAARGMLSGLGELRQMPPAVSSRSGPVPDSVFNAPLTRRRTVAFASIPRADLDAVSHAFGGTVTNAFLAACTLSLRGWLERYATVPDEPLLMRVPLPLSGGDSVACGDALAVGRIGIPVQLNDPVQVLVNLHTATDRLNSARLRNAEKSSLSLDLARLTKSLPRPVRHAAKRLDAGLGLWQRHPENCHGNVSYFSGRPAPAYCAGVKVVGMQTVDPLQGCGLNIAVTARGDVLDLSVCVCPDNVPAVDDIATGIADSVDVLVAAAHEFPRGQGRSVVTQMTSHVTKHSLNRRH</sequence>
<evidence type="ECO:0000259" key="2">
    <source>
        <dbReference type="Pfam" id="PF03007"/>
    </source>
</evidence>
<keyword evidence="4" id="KW-0808">Transferase</keyword>
<dbReference type="EMBL" id="UPHQ01000030">
    <property type="protein sequence ID" value="VBA35197.1"/>
    <property type="molecule type" value="Genomic_DNA"/>
</dbReference>
<dbReference type="InterPro" id="IPR004255">
    <property type="entry name" value="O-acyltransferase_WSD1_N"/>
</dbReference>
<dbReference type="GO" id="GO:0045017">
    <property type="term" value="P:glycerolipid biosynthetic process"/>
    <property type="evidence" value="ECO:0007669"/>
    <property type="project" value="InterPro"/>
</dbReference>
<accession>A0A498PRE0</accession>
<dbReference type="GO" id="GO:0004144">
    <property type="term" value="F:diacylglycerol O-acyltransferase activity"/>
    <property type="evidence" value="ECO:0007669"/>
    <property type="project" value="UniProtKB-EC"/>
</dbReference>
<evidence type="ECO:0000259" key="3">
    <source>
        <dbReference type="Pfam" id="PF06974"/>
    </source>
</evidence>
<evidence type="ECO:0000256" key="1">
    <source>
        <dbReference type="SAM" id="MobiDB-lite"/>
    </source>
</evidence>
<dbReference type="EC" id="2.3.1.20" evidence="4"/>
<feature type="domain" description="O-acyltransferase WSD1 C-terminal" evidence="3">
    <location>
        <begin position="325"/>
        <end position="469"/>
    </location>
</feature>
<dbReference type="OrthoDB" id="4751343at2"/>
<evidence type="ECO:0000313" key="5">
    <source>
        <dbReference type="Proteomes" id="UP000267289"/>
    </source>
</evidence>
<dbReference type="Proteomes" id="UP000267289">
    <property type="component" value="Unassembled WGS sequence"/>
</dbReference>
<dbReference type="AlphaFoldDB" id="A0A498PRE0"/>